<name>A0A1B1MZR6_9BACL</name>
<dbReference type="SUPFAM" id="SSF161098">
    <property type="entry name" value="MetI-like"/>
    <property type="match status" value="1"/>
</dbReference>
<evidence type="ECO:0000256" key="4">
    <source>
        <dbReference type="ARBA" id="ARBA00022692"/>
    </source>
</evidence>
<dbReference type="InterPro" id="IPR035906">
    <property type="entry name" value="MetI-like_sf"/>
</dbReference>
<dbReference type="InterPro" id="IPR000515">
    <property type="entry name" value="MetI-like"/>
</dbReference>
<dbReference type="PANTHER" id="PTHR30193:SF37">
    <property type="entry name" value="INNER MEMBRANE ABC TRANSPORTER PERMEASE PROTEIN YCJO"/>
    <property type="match status" value="1"/>
</dbReference>
<dbReference type="Pfam" id="PF00528">
    <property type="entry name" value="BPD_transp_1"/>
    <property type="match status" value="1"/>
</dbReference>
<keyword evidence="10" id="KW-1185">Reference proteome</keyword>
<protein>
    <submittedName>
        <fullName evidence="9">Sugar ABC transporter permease</fullName>
    </submittedName>
</protein>
<evidence type="ECO:0000256" key="1">
    <source>
        <dbReference type="ARBA" id="ARBA00004651"/>
    </source>
</evidence>
<dbReference type="EMBL" id="CP014167">
    <property type="protein sequence ID" value="ANS74673.1"/>
    <property type="molecule type" value="Genomic_DNA"/>
</dbReference>
<evidence type="ECO:0000256" key="2">
    <source>
        <dbReference type="ARBA" id="ARBA00022448"/>
    </source>
</evidence>
<dbReference type="RefSeq" id="WP_068695570.1">
    <property type="nucleotide sequence ID" value="NZ_CP014167.1"/>
</dbReference>
<keyword evidence="4 7" id="KW-0812">Transmembrane</keyword>
<dbReference type="Proteomes" id="UP000092573">
    <property type="component" value="Chromosome"/>
</dbReference>
<evidence type="ECO:0000256" key="3">
    <source>
        <dbReference type="ARBA" id="ARBA00022475"/>
    </source>
</evidence>
<comment type="similarity">
    <text evidence="7">Belongs to the binding-protein-dependent transport system permease family.</text>
</comment>
<feature type="domain" description="ABC transmembrane type-1" evidence="8">
    <location>
        <begin position="69"/>
        <end position="281"/>
    </location>
</feature>
<evidence type="ECO:0000256" key="5">
    <source>
        <dbReference type="ARBA" id="ARBA00022989"/>
    </source>
</evidence>
<evidence type="ECO:0000259" key="8">
    <source>
        <dbReference type="PROSITE" id="PS50928"/>
    </source>
</evidence>
<dbReference type="OrthoDB" id="9788108at2"/>
<evidence type="ECO:0000256" key="6">
    <source>
        <dbReference type="ARBA" id="ARBA00023136"/>
    </source>
</evidence>
<dbReference type="GO" id="GO:0005886">
    <property type="term" value="C:plasma membrane"/>
    <property type="evidence" value="ECO:0007669"/>
    <property type="project" value="UniProtKB-SubCell"/>
</dbReference>
<feature type="transmembrane region" description="Helical" evidence="7">
    <location>
        <begin position="73"/>
        <end position="94"/>
    </location>
</feature>
<dbReference type="PANTHER" id="PTHR30193">
    <property type="entry name" value="ABC TRANSPORTER PERMEASE PROTEIN"/>
    <property type="match status" value="1"/>
</dbReference>
<dbReference type="STRING" id="1462996.AWM70_08805"/>
<dbReference type="SUPFAM" id="SSF160964">
    <property type="entry name" value="MalF N-terminal region-like"/>
    <property type="match status" value="1"/>
</dbReference>
<feature type="transmembrane region" description="Helical" evidence="7">
    <location>
        <begin position="258"/>
        <end position="280"/>
    </location>
</feature>
<accession>A0A1B1MZR6</accession>
<dbReference type="InterPro" id="IPR051393">
    <property type="entry name" value="ABC_transporter_permease"/>
</dbReference>
<dbReference type="GO" id="GO:0055085">
    <property type="term" value="P:transmembrane transport"/>
    <property type="evidence" value="ECO:0007669"/>
    <property type="project" value="InterPro"/>
</dbReference>
<keyword evidence="5 7" id="KW-1133">Transmembrane helix</keyword>
<organism evidence="9 10">
    <name type="scientific">Paenibacillus yonginensis</name>
    <dbReference type="NCBI Taxonomy" id="1462996"/>
    <lineage>
        <taxon>Bacteria</taxon>
        <taxon>Bacillati</taxon>
        <taxon>Bacillota</taxon>
        <taxon>Bacilli</taxon>
        <taxon>Bacillales</taxon>
        <taxon>Paenibacillaceae</taxon>
        <taxon>Paenibacillus</taxon>
    </lineage>
</organism>
<feature type="transmembrane region" description="Helical" evidence="7">
    <location>
        <begin position="147"/>
        <end position="165"/>
    </location>
</feature>
<dbReference type="AlphaFoldDB" id="A0A1B1MZR6"/>
<evidence type="ECO:0000313" key="9">
    <source>
        <dbReference type="EMBL" id="ANS74673.1"/>
    </source>
</evidence>
<gene>
    <name evidence="9" type="ORF">AWM70_08805</name>
</gene>
<dbReference type="KEGG" id="pyg:AWM70_08805"/>
<keyword evidence="6 7" id="KW-0472">Membrane</keyword>
<keyword evidence="3" id="KW-1003">Cell membrane</keyword>
<sequence>MFVKSVKKYGVAYLFLAPSLIGLLVFTLYPVLDSLYLSFTRWDGLTPVQWIGLENYRHLWSDETFKISLLNNLYYTVVTVPLTIILSILLALLMNAKVRGINLFRVFYFFPNITASIAVGIIWGAMFTQYGPINTILRFIGVSNPPAWLASTSLALPAVMLVSIWKGVGYNAVILFAGLQGVPRHLYEAAELDGANRFKKFIHVTLPGLSPVIFFSVVTGIISSFQVFDTVMAMTQGGPGRSTNVLVYYIYNSAFQNYHFGAASAMSYVLFVIIFILTLVQLQMQKRWVTY</sequence>
<dbReference type="PROSITE" id="PS50928">
    <property type="entry name" value="ABC_TM1"/>
    <property type="match status" value="1"/>
</dbReference>
<keyword evidence="2 7" id="KW-0813">Transport</keyword>
<evidence type="ECO:0000256" key="7">
    <source>
        <dbReference type="RuleBase" id="RU363032"/>
    </source>
</evidence>
<feature type="transmembrane region" description="Helical" evidence="7">
    <location>
        <begin position="206"/>
        <end position="228"/>
    </location>
</feature>
<dbReference type="Gene3D" id="1.10.3720.10">
    <property type="entry name" value="MetI-like"/>
    <property type="match status" value="1"/>
</dbReference>
<feature type="transmembrane region" description="Helical" evidence="7">
    <location>
        <begin position="12"/>
        <end position="32"/>
    </location>
</feature>
<reference evidence="9 10" key="1">
    <citation type="submission" date="2016-01" db="EMBL/GenBank/DDBJ databases">
        <title>Complete Genome Sequence of Paenibacillus yonginensis DCY84, a novel Plant Growth-Promoting Bacteria with Elicitation of Induced Systemic Resistance.</title>
        <authorList>
            <person name="Kim Y.J."/>
            <person name="Yang D.C."/>
            <person name="Sukweenadhi J."/>
        </authorList>
    </citation>
    <scope>NUCLEOTIDE SEQUENCE [LARGE SCALE GENOMIC DNA]</scope>
    <source>
        <strain evidence="9 10">DCY84</strain>
    </source>
</reference>
<dbReference type="CDD" id="cd06261">
    <property type="entry name" value="TM_PBP2"/>
    <property type="match status" value="1"/>
</dbReference>
<comment type="subcellular location">
    <subcellularLocation>
        <location evidence="1 7">Cell membrane</location>
        <topology evidence="1 7">Multi-pass membrane protein</topology>
    </subcellularLocation>
</comment>
<evidence type="ECO:0000313" key="10">
    <source>
        <dbReference type="Proteomes" id="UP000092573"/>
    </source>
</evidence>
<feature type="transmembrane region" description="Helical" evidence="7">
    <location>
        <begin position="106"/>
        <end position="127"/>
    </location>
</feature>
<proteinExistence type="inferred from homology"/>